<dbReference type="PROSITE" id="PS51257">
    <property type="entry name" value="PROKAR_LIPOPROTEIN"/>
    <property type="match status" value="1"/>
</dbReference>
<dbReference type="Proteomes" id="UP000319908">
    <property type="component" value="Unassembled WGS sequence"/>
</dbReference>
<evidence type="ECO:0000313" key="2">
    <source>
        <dbReference type="Proteomes" id="UP000319908"/>
    </source>
</evidence>
<reference evidence="1 2" key="1">
    <citation type="journal article" date="2020" name="Antonie Van Leeuwenhoek">
        <title>Rhodopirellula heiligendammensis sp. nov., Rhodopirellula pilleata sp. nov., and Rhodopirellula solitaria sp. nov. isolated from natural or artificial marine surfaces in Northern Germany and California, USA, and emended description of the genus Rhodopirellula.</title>
        <authorList>
            <person name="Kallscheuer N."/>
            <person name="Wiegand S."/>
            <person name="Jogler M."/>
            <person name="Boedeker C."/>
            <person name="Peeters S.H."/>
            <person name="Rast P."/>
            <person name="Heuer A."/>
            <person name="Jetten M.S.M."/>
            <person name="Rohde M."/>
            <person name="Jogler C."/>
        </authorList>
    </citation>
    <scope>NUCLEOTIDE SEQUENCE [LARGE SCALE GENOMIC DNA]</scope>
    <source>
        <strain evidence="1 2">Poly21</strain>
    </source>
</reference>
<proteinExistence type="predicted"/>
<dbReference type="InterPro" id="IPR011989">
    <property type="entry name" value="ARM-like"/>
</dbReference>
<dbReference type="Gene3D" id="1.25.10.10">
    <property type="entry name" value="Leucine-rich Repeat Variant"/>
    <property type="match status" value="1"/>
</dbReference>
<evidence type="ECO:0000313" key="1">
    <source>
        <dbReference type="EMBL" id="TWU18199.1"/>
    </source>
</evidence>
<dbReference type="RefSeq" id="WP_302117199.1">
    <property type="nucleotide sequence ID" value="NZ_SJPU01000001.1"/>
</dbReference>
<dbReference type="SUPFAM" id="SSF48371">
    <property type="entry name" value="ARM repeat"/>
    <property type="match status" value="1"/>
</dbReference>
<keyword evidence="2" id="KW-1185">Reference proteome</keyword>
<evidence type="ECO:0008006" key="3">
    <source>
        <dbReference type="Google" id="ProtNLM"/>
    </source>
</evidence>
<dbReference type="EMBL" id="SJPU01000001">
    <property type="protein sequence ID" value="TWU18199.1"/>
    <property type="molecule type" value="Genomic_DNA"/>
</dbReference>
<comment type="caution">
    <text evidence="1">The sequence shown here is derived from an EMBL/GenBank/DDBJ whole genome shotgun (WGS) entry which is preliminary data.</text>
</comment>
<dbReference type="InterPro" id="IPR016024">
    <property type="entry name" value="ARM-type_fold"/>
</dbReference>
<protein>
    <recommendedName>
        <fullName evidence="3">HEAT repeat domain-containing protein</fullName>
    </recommendedName>
</protein>
<name>A0A5C6C5Y6_9BACT</name>
<accession>A0A5C6C5Y6</accession>
<organism evidence="1 2">
    <name type="scientific">Allorhodopirellula heiligendammensis</name>
    <dbReference type="NCBI Taxonomy" id="2714739"/>
    <lineage>
        <taxon>Bacteria</taxon>
        <taxon>Pseudomonadati</taxon>
        <taxon>Planctomycetota</taxon>
        <taxon>Planctomycetia</taxon>
        <taxon>Pirellulales</taxon>
        <taxon>Pirellulaceae</taxon>
        <taxon>Allorhodopirellula</taxon>
    </lineage>
</organism>
<gene>
    <name evidence="1" type="ORF">Poly21_03540</name>
</gene>
<dbReference type="AlphaFoldDB" id="A0A5C6C5Y6"/>
<sequence length="414" mass="45075">MLVLRPQMMFRVLVAVVAGTACNVGGWVCAGKIELSGGGQLTGDVKAAKKPDGSTTHAVVKIDDDLSVAIAGTHVRYTVVAEDLEEYRDRAAAAGQDAESQFQLAHWCKLNTLLPQHRFHLTRTIELDPDHRLARAALGYIRHNNESGWISAETLRRDQGLIHSSKGWVLPEVLAARNQADEADKQSKLWIKKFRRLHANAVRGDSEAIAEITAIADPMATQAIAAELLRSRNAKSNLRSLRMIYVRLLGRLRNGGTVAALVELGLNEPDELIREEALRQLTEFGAPSAVATYVPLLRSSSPGQVDAAARALTFFVDPELAFAYVDALVTEKQSQVQVGSGGTQAGFGNNGVSGMSQGASVFTKTSSFKHPAALQLVKAIAPGADYGYDETAWRQYFAALRNPYREDMRRDADE</sequence>